<dbReference type="AlphaFoldDB" id="A0A8H9IVB8"/>
<reference evidence="2" key="1">
    <citation type="journal article" date="2014" name="Int. J. Syst. Evol. Microbiol.">
        <title>Complete genome sequence of Corynebacterium casei LMG S-19264T (=DSM 44701T), isolated from a smear-ripened cheese.</title>
        <authorList>
            <consortium name="US DOE Joint Genome Institute (JGI-PGF)"/>
            <person name="Walter F."/>
            <person name="Albersmeier A."/>
            <person name="Kalinowski J."/>
            <person name="Ruckert C."/>
        </authorList>
    </citation>
    <scope>NUCLEOTIDE SEQUENCE</scope>
    <source>
        <strain evidence="2">CGMCC 4.7679</strain>
    </source>
</reference>
<evidence type="ECO:0000313" key="3">
    <source>
        <dbReference type="Proteomes" id="UP000658656"/>
    </source>
</evidence>
<feature type="compositionally biased region" description="Basic and acidic residues" evidence="1">
    <location>
        <begin position="9"/>
        <end position="28"/>
    </location>
</feature>
<evidence type="ECO:0000256" key="1">
    <source>
        <dbReference type="SAM" id="MobiDB-lite"/>
    </source>
</evidence>
<organism evidence="2 3">
    <name type="scientific">Amycolatopsis bartoniae</name>
    <dbReference type="NCBI Taxonomy" id="941986"/>
    <lineage>
        <taxon>Bacteria</taxon>
        <taxon>Bacillati</taxon>
        <taxon>Actinomycetota</taxon>
        <taxon>Actinomycetes</taxon>
        <taxon>Pseudonocardiales</taxon>
        <taxon>Pseudonocardiaceae</taxon>
        <taxon>Amycolatopsis</taxon>
    </lineage>
</organism>
<dbReference type="Proteomes" id="UP000658656">
    <property type="component" value="Unassembled WGS sequence"/>
</dbReference>
<proteinExistence type="predicted"/>
<feature type="region of interest" description="Disordered" evidence="1">
    <location>
        <begin position="1"/>
        <end position="59"/>
    </location>
</feature>
<accession>A0A8H9IVB8</accession>
<name>A0A8H9IVB8_9PSEU</name>
<keyword evidence="3" id="KW-1185">Reference proteome</keyword>
<protein>
    <submittedName>
        <fullName evidence="2">Uncharacterized protein</fullName>
    </submittedName>
</protein>
<feature type="compositionally biased region" description="Basic and acidic residues" evidence="1">
    <location>
        <begin position="49"/>
        <end position="59"/>
    </location>
</feature>
<reference evidence="2" key="2">
    <citation type="submission" date="2020-09" db="EMBL/GenBank/DDBJ databases">
        <authorList>
            <person name="Sun Q."/>
            <person name="Zhou Y."/>
        </authorList>
    </citation>
    <scope>NUCLEOTIDE SEQUENCE</scope>
    <source>
        <strain evidence="2">CGMCC 4.7679</strain>
    </source>
</reference>
<dbReference type="RefSeq" id="WP_145937032.1">
    <property type="nucleotide sequence ID" value="NZ_BNAV01000006.1"/>
</dbReference>
<gene>
    <name evidence="2" type="ORF">GCM10017566_43770</name>
</gene>
<dbReference type="EMBL" id="BNAV01000006">
    <property type="protein sequence ID" value="GHF65485.1"/>
    <property type="molecule type" value="Genomic_DNA"/>
</dbReference>
<evidence type="ECO:0000313" key="2">
    <source>
        <dbReference type="EMBL" id="GHF65485.1"/>
    </source>
</evidence>
<sequence length="59" mass="6382">MAQDQRSPAGDEKLEAVREKIEEAKAEAAEATGYRPSNQASKTVPDEEPPARDGHFSPS</sequence>
<comment type="caution">
    <text evidence="2">The sequence shown here is derived from an EMBL/GenBank/DDBJ whole genome shotgun (WGS) entry which is preliminary data.</text>
</comment>